<feature type="domain" description="Cyanobacterial aminoacyl-tRNA synthetase CAAD" evidence="3">
    <location>
        <begin position="93"/>
        <end position="177"/>
    </location>
</feature>
<dbReference type="EMBL" id="MU070438">
    <property type="protein sequence ID" value="KAF5827728.1"/>
    <property type="molecule type" value="Genomic_DNA"/>
</dbReference>
<name>A0ABQ7FZE2_DUNSA</name>
<comment type="subcellular location">
    <subcellularLocation>
        <location evidence="1">Membrane</location>
        <topology evidence="1">Multi-pass membrane protein</topology>
    </subcellularLocation>
</comment>
<accession>A0ABQ7FZE2</accession>
<protein>
    <recommendedName>
        <fullName evidence="3">Cyanobacterial aminoacyl-tRNA synthetase CAAD domain-containing protein</fullName>
    </recommendedName>
</protein>
<evidence type="ECO:0000256" key="1">
    <source>
        <dbReference type="ARBA" id="ARBA00004141"/>
    </source>
</evidence>
<evidence type="ECO:0000313" key="5">
    <source>
        <dbReference type="Proteomes" id="UP000815325"/>
    </source>
</evidence>
<feature type="region of interest" description="Disordered" evidence="2">
    <location>
        <begin position="1"/>
        <end position="102"/>
    </location>
</feature>
<organism evidence="4 5">
    <name type="scientific">Dunaliella salina</name>
    <name type="common">Green alga</name>
    <name type="synonym">Protococcus salinus</name>
    <dbReference type="NCBI Taxonomy" id="3046"/>
    <lineage>
        <taxon>Eukaryota</taxon>
        <taxon>Viridiplantae</taxon>
        <taxon>Chlorophyta</taxon>
        <taxon>core chlorophytes</taxon>
        <taxon>Chlorophyceae</taxon>
        <taxon>CS clade</taxon>
        <taxon>Chlamydomonadales</taxon>
        <taxon>Dunaliellaceae</taxon>
        <taxon>Dunaliella</taxon>
    </lineage>
</organism>
<keyword evidence="5" id="KW-1185">Reference proteome</keyword>
<dbReference type="InterPro" id="IPR033344">
    <property type="entry name" value="CURT1"/>
</dbReference>
<gene>
    <name evidence="4" type="ORF">DUNSADRAFT_161</name>
</gene>
<comment type="caution">
    <text evidence="4">The sequence shown here is derived from an EMBL/GenBank/DDBJ whole genome shotgun (WGS) entry which is preliminary data.</text>
</comment>
<reference evidence="4" key="1">
    <citation type="submission" date="2017-08" db="EMBL/GenBank/DDBJ databases">
        <authorList>
            <person name="Polle J.E."/>
            <person name="Barry K."/>
            <person name="Cushman J."/>
            <person name="Schmutz J."/>
            <person name="Tran D."/>
            <person name="Hathwaick L.T."/>
            <person name="Yim W.C."/>
            <person name="Jenkins J."/>
            <person name="Mckie-Krisberg Z.M."/>
            <person name="Prochnik S."/>
            <person name="Lindquist E."/>
            <person name="Dockter R.B."/>
            <person name="Adam C."/>
            <person name="Molina H."/>
            <person name="Bunkerborg J."/>
            <person name="Jin E."/>
            <person name="Buchheim M."/>
            <person name="Magnuson J."/>
        </authorList>
    </citation>
    <scope>NUCLEOTIDE SEQUENCE</scope>
    <source>
        <strain evidence="4">CCAP 19/18</strain>
    </source>
</reference>
<evidence type="ECO:0000256" key="2">
    <source>
        <dbReference type="SAM" id="MobiDB-lite"/>
    </source>
</evidence>
<feature type="compositionally biased region" description="Polar residues" evidence="2">
    <location>
        <begin position="1"/>
        <end position="17"/>
    </location>
</feature>
<proteinExistence type="predicted"/>
<dbReference type="Proteomes" id="UP000815325">
    <property type="component" value="Unassembled WGS sequence"/>
</dbReference>
<dbReference type="InterPro" id="IPR025564">
    <property type="entry name" value="CAAD_dom"/>
</dbReference>
<dbReference type="PANTHER" id="PTHR33222">
    <property type="match status" value="1"/>
</dbReference>
<sequence>MALKAAQTQVAGQTTRVVSLPLRPAHTSRRPVLVRAEEKKAEAPQAEAPKPEAPKPEAPQADAKTAPPPTPSTTSSSSDDEMSKKAEEFLANAQQKWDETPNSEKPAAIAIIIASVVAQVAIGASVDAVNKIPLLNLFLETIGFAVTSVYAYRYATDPAEREGVQASIDSFTKAVTGGKKV</sequence>
<evidence type="ECO:0000259" key="3">
    <source>
        <dbReference type="Pfam" id="PF14159"/>
    </source>
</evidence>
<dbReference type="PANTHER" id="PTHR33222:SF4">
    <property type="entry name" value="PROTEIN CURVATURE THYLAKOID 1A, CHLOROPLASTIC"/>
    <property type="match status" value="1"/>
</dbReference>
<evidence type="ECO:0000313" key="4">
    <source>
        <dbReference type="EMBL" id="KAF5827728.1"/>
    </source>
</evidence>
<dbReference type="Pfam" id="PF14159">
    <property type="entry name" value="CAAD"/>
    <property type="match status" value="1"/>
</dbReference>